<evidence type="ECO:0000313" key="4">
    <source>
        <dbReference type="EMBL" id="CUQ12678.1"/>
    </source>
</evidence>
<dbReference type="InterPro" id="IPR029044">
    <property type="entry name" value="Nucleotide-diphossugar_trans"/>
</dbReference>
<keyword evidence="2 4" id="KW-0808">Transferase</keyword>
<evidence type="ECO:0000256" key="2">
    <source>
        <dbReference type="ARBA" id="ARBA00022679"/>
    </source>
</evidence>
<sequence>MDRSCLVSIVVPVHNTADYLNKCVDSLRNQTLNEIEIILVDNLSTDGSSEICDEYASIDSRIKVLHLPVAGLSIARNAGMDVANAPYIGFIDSDDYVEPDMFEEMVNALKQNDVEIAYCNFVLEYDSKSAESPYQNSGIIYLRSSREVLEEMLLDKVSCSACTKLYRSDFLTSLRFPEGKNYEDRLVMYEWISLCKKIVWVDKPFYHYVERKTSISHTMTPLNLYHFFLAEYSRLQFMADHSLLKGEILFKVRSILVGTCLSLFKEIMLKVRIRDFKEPIKDMKRKIKQIASFPRGTLEAKYHKRAQKITRFWWIYYLTHYAYKKK</sequence>
<name>A0A174TXT3_BACT4</name>
<dbReference type="EC" id="2.4.1.212" evidence="4"/>
<feature type="domain" description="Glycosyltransferase 2-like" evidence="3">
    <location>
        <begin position="8"/>
        <end position="168"/>
    </location>
</feature>
<reference evidence="4 5" key="1">
    <citation type="submission" date="2015-09" db="EMBL/GenBank/DDBJ databases">
        <authorList>
            <consortium name="Pathogen Informatics"/>
        </authorList>
    </citation>
    <scope>NUCLEOTIDE SEQUENCE [LARGE SCALE GENOMIC DNA]</scope>
    <source>
        <strain evidence="4 5">2789STDY5834899</strain>
    </source>
</reference>
<organism evidence="4 5">
    <name type="scientific">Bacteroides thetaiotaomicron</name>
    <dbReference type="NCBI Taxonomy" id="818"/>
    <lineage>
        <taxon>Bacteria</taxon>
        <taxon>Pseudomonadati</taxon>
        <taxon>Bacteroidota</taxon>
        <taxon>Bacteroidia</taxon>
        <taxon>Bacteroidales</taxon>
        <taxon>Bacteroidaceae</taxon>
        <taxon>Bacteroides</taxon>
    </lineage>
</organism>
<proteinExistence type="predicted"/>
<accession>A0A174TXT3</accession>
<evidence type="ECO:0000259" key="3">
    <source>
        <dbReference type="Pfam" id="PF00535"/>
    </source>
</evidence>
<dbReference type="CDD" id="cd00761">
    <property type="entry name" value="Glyco_tranf_GTA_type"/>
    <property type="match status" value="1"/>
</dbReference>
<evidence type="ECO:0000256" key="1">
    <source>
        <dbReference type="ARBA" id="ARBA00022676"/>
    </source>
</evidence>
<dbReference type="RefSeq" id="WP_055300980.1">
    <property type="nucleotide sequence ID" value="NZ_CAXSVM010000051.1"/>
</dbReference>
<dbReference type="SUPFAM" id="SSF53448">
    <property type="entry name" value="Nucleotide-diphospho-sugar transferases"/>
    <property type="match status" value="1"/>
</dbReference>
<dbReference type="Proteomes" id="UP000095576">
    <property type="component" value="Unassembled WGS sequence"/>
</dbReference>
<dbReference type="AlphaFoldDB" id="A0A174TXT3"/>
<keyword evidence="1 4" id="KW-0328">Glycosyltransferase</keyword>
<dbReference type="GO" id="GO:0050501">
    <property type="term" value="F:hyaluronan synthase activity"/>
    <property type="evidence" value="ECO:0007669"/>
    <property type="project" value="UniProtKB-EC"/>
</dbReference>
<dbReference type="Pfam" id="PF00535">
    <property type="entry name" value="Glycos_transf_2"/>
    <property type="match status" value="1"/>
</dbReference>
<protein>
    <submittedName>
        <fullName evidence="4">Glycosyltransferase YibD</fullName>
        <ecNumber evidence="4">2.4.1.212</ecNumber>
    </submittedName>
</protein>
<dbReference type="PANTHER" id="PTHR22916">
    <property type="entry name" value="GLYCOSYLTRANSFERASE"/>
    <property type="match status" value="1"/>
</dbReference>
<dbReference type="EMBL" id="CZAP01000024">
    <property type="protein sequence ID" value="CUQ12678.1"/>
    <property type="molecule type" value="Genomic_DNA"/>
</dbReference>
<dbReference type="Gene3D" id="3.90.550.10">
    <property type="entry name" value="Spore Coat Polysaccharide Biosynthesis Protein SpsA, Chain A"/>
    <property type="match status" value="1"/>
</dbReference>
<dbReference type="InterPro" id="IPR001173">
    <property type="entry name" value="Glyco_trans_2-like"/>
</dbReference>
<evidence type="ECO:0000313" key="5">
    <source>
        <dbReference type="Proteomes" id="UP000095576"/>
    </source>
</evidence>
<gene>
    <name evidence="4" type="primary">hyaD_2</name>
    <name evidence="4" type="ORF">ERS852511_04428</name>
</gene>
<dbReference type="PANTHER" id="PTHR22916:SF51">
    <property type="entry name" value="GLYCOSYLTRANSFERASE EPSH-RELATED"/>
    <property type="match status" value="1"/>
</dbReference>